<evidence type="ECO:0000259" key="8">
    <source>
        <dbReference type="Pfam" id="PF06271"/>
    </source>
</evidence>
<evidence type="ECO:0000256" key="4">
    <source>
        <dbReference type="ARBA" id="ARBA00022989"/>
    </source>
</evidence>
<organism evidence="10 11">
    <name type="scientific">Lwoffella lincolnii</name>
    <dbReference type="NCBI Taxonomy" id="90241"/>
    <lineage>
        <taxon>Bacteria</taxon>
        <taxon>Pseudomonadati</taxon>
        <taxon>Pseudomonadota</taxon>
        <taxon>Gammaproteobacteria</taxon>
        <taxon>Moraxellales</taxon>
        <taxon>Moraxellaceae</taxon>
        <taxon>Lwoffella</taxon>
    </lineage>
</organism>
<dbReference type="AlphaFoldDB" id="A0A1T0CGT2"/>
<reference evidence="10 11" key="1">
    <citation type="submission" date="2017-02" db="EMBL/GenBank/DDBJ databases">
        <title>Draft genome sequence of Moraxella lincolnii CCUG 9405T type strain.</title>
        <authorList>
            <person name="Salva-Serra F."/>
            <person name="Engstrom-Jakobsson H."/>
            <person name="Thorell K."/>
            <person name="Jaen-Luchoro D."/>
            <person name="Gonzales-Siles L."/>
            <person name="Karlsson R."/>
            <person name="Yazdan S."/>
            <person name="Boulund F."/>
            <person name="Johnning A."/>
            <person name="Engstrand L."/>
            <person name="Kristiansson E."/>
            <person name="Moore E."/>
        </authorList>
    </citation>
    <scope>NUCLEOTIDE SEQUENCE [LARGE SCALE GENOMIC DNA]</scope>
    <source>
        <strain evidence="10 11">CCUG 9405</strain>
    </source>
</reference>
<feature type="compositionally biased region" description="Low complexity" evidence="6">
    <location>
        <begin position="70"/>
        <end position="87"/>
    </location>
</feature>
<keyword evidence="4 7" id="KW-1133">Transmembrane helix</keyword>
<evidence type="ECO:0000256" key="3">
    <source>
        <dbReference type="ARBA" id="ARBA00022692"/>
    </source>
</evidence>
<comment type="subcellular location">
    <subcellularLocation>
        <location evidence="1">Cell membrane</location>
        <topology evidence="1">Multi-pass membrane protein</topology>
    </subcellularLocation>
</comment>
<feature type="domain" description="GYF" evidence="9">
    <location>
        <begin position="4"/>
        <end position="49"/>
    </location>
</feature>
<dbReference type="InterPro" id="IPR010432">
    <property type="entry name" value="RDD"/>
</dbReference>
<evidence type="ECO:0000256" key="2">
    <source>
        <dbReference type="ARBA" id="ARBA00022475"/>
    </source>
</evidence>
<dbReference type="InterPro" id="IPR051791">
    <property type="entry name" value="Pra-immunoreactive"/>
</dbReference>
<keyword evidence="11" id="KW-1185">Reference proteome</keyword>
<feature type="region of interest" description="Disordered" evidence="6">
    <location>
        <begin position="70"/>
        <end position="90"/>
    </location>
</feature>
<evidence type="ECO:0000256" key="6">
    <source>
        <dbReference type="SAM" id="MobiDB-lite"/>
    </source>
</evidence>
<evidence type="ECO:0000313" key="10">
    <source>
        <dbReference type="EMBL" id="OOS21562.1"/>
    </source>
</evidence>
<dbReference type="GO" id="GO:0005886">
    <property type="term" value="C:plasma membrane"/>
    <property type="evidence" value="ECO:0007669"/>
    <property type="project" value="UniProtKB-SubCell"/>
</dbReference>
<evidence type="ECO:0000256" key="1">
    <source>
        <dbReference type="ARBA" id="ARBA00004651"/>
    </source>
</evidence>
<dbReference type="STRING" id="90241.B0682_02435"/>
<evidence type="ECO:0008006" key="12">
    <source>
        <dbReference type="Google" id="ProtNLM"/>
    </source>
</evidence>
<dbReference type="EMBL" id="MUYT01000004">
    <property type="protein sequence ID" value="OOS21562.1"/>
    <property type="molecule type" value="Genomic_DNA"/>
</dbReference>
<dbReference type="Pfam" id="PF06271">
    <property type="entry name" value="RDD"/>
    <property type="match status" value="1"/>
</dbReference>
<evidence type="ECO:0000256" key="7">
    <source>
        <dbReference type="SAM" id="Phobius"/>
    </source>
</evidence>
<keyword evidence="3 7" id="KW-0812">Transmembrane</keyword>
<feature type="transmembrane region" description="Helical" evidence="7">
    <location>
        <begin position="252"/>
        <end position="270"/>
    </location>
</feature>
<feature type="domain" description="RDD" evidence="8">
    <location>
        <begin position="137"/>
        <end position="283"/>
    </location>
</feature>
<dbReference type="Proteomes" id="UP000191094">
    <property type="component" value="Unassembled WGS sequence"/>
</dbReference>
<name>A0A1T0CGT2_9GAMM</name>
<dbReference type="OrthoDB" id="8612316at2"/>
<dbReference type="PANTHER" id="PTHR36115">
    <property type="entry name" value="PROLINE-RICH ANTIGEN HOMOLOG-RELATED"/>
    <property type="match status" value="1"/>
</dbReference>
<comment type="caution">
    <text evidence="10">The sequence shown here is derived from an EMBL/GenBank/DDBJ whole genome shotgun (WGS) entry which is preliminary data.</text>
</comment>
<accession>A0A1T0CGT2</accession>
<evidence type="ECO:0000313" key="11">
    <source>
        <dbReference type="Proteomes" id="UP000191094"/>
    </source>
</evidence>
<dbReference type="Pfam" id="PF14237">
    <property type="entry name" value="GYF_2"/>
    <property type="match status" value="1"/>
</dbReference>
<sequence>MQIYLARNNQQAGPYTLEQLNAMLASNEVLLTDLMWHDGMDKWQSVGQMTGNQLSYRTNIKSVMQPMTTPVNPTNQTNPNANPNNDNHPTRVTVEQLYGRKPIDTKQPTGDTSIKEYLTEQKQQTNHHNKTTPTNQLASVSKRILAVLIDQLIMIAAIFPLLMHTGMDVLSKPMTSAHVQSIVESVPNHIMTISALMILAVFVVQTLMLIKKGQTLGKMAVGLRILDKNSLSLPSVTNILLIRTVLTNIAYSVPIIGMLLLVADFIIMIIDKQKQSLHDKLAKTVVMIADDAQLNNKA</sequence>
<dbReference type="RefSeq" id="WP_078306521.1">
    <property type="nucleotide sequence ID" value="NZ_CP147511.1"/>
</dbReference>
<feature type="transmembrane region" description="Helical" evidence="7">
    <location>
        <begin position="190"/>
        <end position="210"/>
    </location>
</feature>
<protein>
    <recommendedName>
        <fullName evidence="12">RDD family protein</fullName>
    </recommendedName>
</protein>
<dbReference type="InterPro" id="IPR025640">
    <property type="entry name" value="GYF_2"/>
</dbReference>
<dbReference type="PANTHER" id="PTHR36115:SF4">
    <property type="entry name" value="MEMBRANE PROTEIN"/>
    <property type="match status" value="1"/>
</dbReference>
<gene>
    <name evidence="10" type="ORF">B0682_02435</name>
</gene>
<feature type="transmembrane region" description="Helical" evidence="7">
    <location>
        <begin position="144"/>
        <end position="163"/>
    </location>
</feature>
<proteinExistence type="predicted"/>
<keyword evidence="2" id="KW-1003">Cell membrane</keyword>
<evidence type="ECO:0000256" key="5">
    <source>
        <dbReference type="ARBA" id="ARBA00023136"/>
    </source>
</evidence>
<evidence type="ECO:0000259" key="9">
    <source>
        <dbReference type="Pfam" id="PF14237"/>
    </source>
</evidence>
<keyword evidence="5 7" id="KW-0472">Membrane</keyword>